<dbReference type="InterPro" id="IPR007889">
    <property type="entry name" value="HTH_Psq"/>
</dbReference>
<dbReference type="PROSITE" id="PS50960">
    <property type="entry name" value="HTH_PSQ"/>
    <property type="match status" value="1"/>
</dbReference>
<dbReference type="Pfam" id="PF00651">
    <property type="entry name" value="BTB"/>
    <property type="match status" value="1"/>
</dbReference>
<dbReference type="PANTHER" id="PTHR23110:SF101">
    <property type="entry name" value="PROTEIN JIM LOVELL"/>
    <property type="match status" value="1"/>
</dbReference>
<comment type="subcellular location">
    <subcellularLocation>
        <location evidence="1 4">Nucleus</location>
    </subcellularLocation>
</comment>
<dbReference type="EMBL" id="CAJVCH010038629">
    <property type="protein sequence ID" value="CAG7716451.1"/>
    <property type="molecule type" value="Genomic_DNA"/>
</dbReference>
<feature type="compositionally biased region" description="Basic and acidic residues" evidence="5">
    <location>
        <begin position="276"/>
        <end position="285"/>
    </location>
</feature>
<evidence type="ECO:0000256" key="5">
    <source>
        <dbReference type="SAM" id="MobiDB-lite"/>
    </source>
</evidence>
<dbReference type="InterPro" id="IPR051095">
    <property type="entry name" value="Dros_DevTransReg"/>
</dbReference>
<proteinExistence type="predicted"/>
<evidence type="ECO:0000259" key="6">
    <source>
        <dbReference type="PROSITE" id="PS50097"/>
    </source>
</evidence>
<feature type="DNA-binding region" description="H-T-H motif" evidence="4">
    <location>
        <begin position="403"/>
        <end position="423"/>
    </location>
</feature>
<feature type="region of interest" description="Disordered" evidence="5">
    <location>
        <begin position="198"/>
        <end position="217"/>
    </location>
</feature>
<evidence type="ECO:0000313" key="8">
    <source>
        <dbReference type="EMBL" id="CAG7716451.1"/>
    </source>
</evidence>
<comment type="caution">
    <text evidence="8">The sequence shown here is derived from an EMBL/GenBank/DDBJ whole genome shotgun (WGS) entry which is preliminary data.</text>
</comment>
<dbReference type="GO" id="GO:0003677">
    <property type="term" value="F:DNA binding"/>
    <property type="evidence" value="ECO:0007669"/>
    <property type="project" value="UniProtKB-UniRule"/>
</dbReference>
<keyword evidence="3 4" id="KW-0539">Nucleus</keyword>
<feature type="domain" description="BTB" evidence="6">
    <location>
        <begin position="47"/>
        <end position="112"/>
    </location>
</feature>
<dbReference type="PANTHER" id="PTHR23110">
    <property type="entry name" value="BTB DOMAIN TRANSCRIPTION FACTOR"/>
    <property type="match status" value="1"/>
</dbReference>
<dbReference type="OrthoDB" id="10261408at2759"/>
<keyword evidence="9" id="KW-1185">Reference proteome</keyword>
<evidence type="ECO:0000256" key="3">
    <source>
        <dbReference type="ARBA" id="ARBA00023242"/>
    </source>
</evidence>
<name>A0A8J2J9P0_9HEXA</name>
<dbReference type="SMART" id="SM00225">
    <property type="entry name" value="BTB"/>
    <property type="match status" value="1"/>
</dbReference>
<feature type="region of interest" description="Disordered" evidence="5">
    <location>
        <begin position="223"/>
        <end position="340"/>
    </location>
</feature>
<evidence type="ECO:0000256" key="4">
    <source>
        <dbReference type="PROSITE-ProRule" id="PRU00320"/>
    </source>
</evidence>
<dbReference type="FunFam" id="1.10.10.60:FF:000019">
    <property type="entry name" value="Ligand-dependent corepressor isoform 1"/>
    <property type="match status" value="1"/>
</dbReference>
<organism evidence="8 9">
    <name type="scientific">Allacma fusca</name>
    <dbReference type="NCBI Taxonomy" id="39272"/>
    <lineage>
        <taxon>Eukaryota</taxon>
        <taxon>Metazoa</taxon>
        <taxon>Ecdysozoa</taxon>
        <taxon>Arthropoda</taxon>
        <taxon>Hexapoda</taxon>
        <taxon>Collembola</taxon>
        <taxon>Symphypleona</taxon>
        <taxon>Sminthuridae</taxon>
        <taxon>Allacma</taxon>
    </lineage>
</organism>
<gene>
    <name evidence="8" type="ORF">AFUS01_LOCUS5960</name>
</gene>
<sequence length="501" mass="55745">MASYPLDFSDRTKTSSTPTLMSKMTWSGFEEELLSSFEEFWRLGDFVDVTLICDDLTLRAHRIVLAANSEYFERIFTECDCKNPVILLHGFEGWEVEACVEFMYRGVIQVPSEKVNDIVNTAGILEIRSLADYVSKLEDMAMSMRMPLPLRMTTGDNRVTTPTTTRGSSVIMTEESLEPNMAFEFDSGPRSPKCLNLSMGGHLNQSPQTAPKNPGTASTAAAIFLRHSPLRRKQARPRRRSGDYVAQDLRKINSEENQVIDYRMTSNSDPPLPKIFPDHHQHQNHDLSPIIQQPSPPNNNNSDDGISSSNCVISPPSSPPFFFPKASPPSPEEGHACSTPPIFPPFTSFGNPGHWPGLPLGPAPIFGRHRAQHSAPRGGPPRAWSNADLTEALHNVWNKKMTTSQASRIFGIPYNSLLMYVRGKYGKSLKLDLLKKGLDMAMENKNNNKSKPPETHTPEFNPFAPGPFGEFPPPFPFATALSHILPGIEPKIDLGKTEDMK</sequence>
<evidence type="ECO:0000259" key="7">
    <source>
        <dbReference type="PROSITE" id="PS50960"/>
    </source>
</evidence>
<dbReference type="GO" id="GO:0005634">
    <property type="term" value="C:nucleus"/>
    <property type="evidence" value="ECO:0007669"/>
    <property type="project" value="UniProtKB-SubCell"/>
</dbReference>
<evidence type="ECO:0000313" key="9">
    <source>
        <dbReference type="Proteomes" id="UP000708208"/>
    </source>
</evidence>
<protein>
    <submittedName>
        <fullName evidence="8">Uncharacterized protein</fullName>
    </submittedName>
</protein>
<dbReference type="Proteomes" id="UP000708208">
    <property type="component" value="Unassembled WGS sequence"/>
</dbReference>
<dbReference type="InterPro" id="IPR000210">
    <property type="entry name" value="BTB/POZ_dom"/>
</dbReference>
<feature type="compositionally biased region" description="Pro residues" evidence="5">
    <location>
        <begin position="316"/>
        <end position="331"/>
    </location>
</feature>
<evidence type="ECO:0000256" key="1">
    <source>
        <dbReference type="ARBA" id="ARBA00004123"/>
    </source>
</evidence>
<dbReference type="AlphaFoldDB" id="A0A8J2J9P0"/>
<keyword evidence="2 4" id="KW-0238">DNA-binding</keyword>
<dbReference type="CDD" id="cd18315">
    <property type="entry name" value="BTB_POZ_BAB-like"/>
    <property type="match status" value="1"/>
</dbReference>
<dbReference type="GO" id="GO:0006357">
    <property type="term" value="P:regulation of transcription by RNA polymerase II"/>
    <property type="evidence" value="ECO:0007669"/>
    <property type="project" value="TreeGrafter"/>
</dbReference>
<feature type="compositionally biased region" description="Polar residues" evidence="5">
    <location>
        <begin position="203"/>
        <end position="217"/>
    </location>
</feature>
<accession>A0A8J2J9P0</accession>
<feature type="compositionally biased region" description="Low complexity" evidence="5">
    <location>
        <begin position="288"/>
        <end position="315"/>
    </location>
</feature>
<feature type="domain" description="HTH psq-type" evidence="7">
    <location>
        <begin position="375"/>
        <end position="427"/>
    </location>
</feature>
<feature type="region of interest" description="Disordered" evidence="5">
    <location>
        <begin position="444"/>
        <end position="465"/>
    </location>
</feature>
<dbReference type="PROSITE" id="PS50097">
    <property type="entry name" value="BTB"/>
    <property type="match status" value="1"/>
</dbReference>
<reference evidence="8" key="1">
    <citation type="submission" date="2021-06" db="EMBL/GenBank/DDBJ databases">
        <authorList>
            <person name="Hodson N. C."/>
            <person name="Mongue J. A."/>
            <person name="Jaron S. K."/>
        </authorList>
    </citation>
    <scope>NUCLEOTIDE SEQUENCE</scope>
</reference>
<feature type="compositionally biased region" description="Basic residues" evidence="5">
    <location>
        <begin position="228"/>
        <end position="239"/>
    </location>
</feature>
<evidence type="ECO:0000256" key="2">
    <source>
        <dbReference type="ARBA" id="ARBA00023125"/>
    </source>
</evidence>
<dbReference type="Pfam" id="PF05225">
    <property type="entry name" value="HTH_psq"/>
    <property type="match status" value="1"/>
</dbReference>